<protein>
    <submittedName>
        <fullName evidence="1">Uncharacterized protein</fullName>
    </submittedName>
</protein>
<sequence length="79" mass="8627">MRQLGGEMEISSEKGAKPEPLVARYKPTGSCNPVGRLLFNPLLIYLHTTSTPAPLATYLISLSEITLQREGGGRDHLSF</sequence>
<comment type="caution">
    <text evidence="1">The sequence shown here is derived from an EMBL/GenBank/DDBJ whole genome shotgun (WGS) entry which is preliminary data.</text>
</comment>
<evidence type="ECO:0000313" key="2">
    <source>
        <dbReference type="Proteomes" id="UP001054837"/>
    </source>
</evidence>
<accession>A0AAV4QPW6</accession>
<evidence type="ECO:0000313" key="1">
    <source>
        <dbReference type="EMBL" id="GIY10100.1"/>
    </source>
</evidence>
<keyword evidence="2" id="KW-1185">Reference proteome</keyword>
<gene>
    <name evidence="1" type="ORF">CDAR_550931</name>
</gene>
<organism evidence="1 2">
    <name type="scientific">Caerostris darwini</name>
    <dbReference type="NCBI Taxonomy" id="1538125"/>
    <lineage>
        <taxon>Eukaryota</taxon>
        <taxon>Metazoa</taxon>
        <taxon>Ecdysozoa</taxon>
        <taxon>Arthropoda</taxon>
        <taxon>Chelicerata</taxon>
        <taxon>Arachnida</taxon>
        <taxon>Araneae</taxon>
        <taxon>Araneomorphae</taxon>
        <taxon>Entelegynae</taxon>
        <taxon>Araneoidea</taxon>
        <taxon>Araneidae</taxon>
        <taxon>Caerostris</taxon>
    </lineage>
</organism>
<proteinExistence type="predicted"/>
<name>A0AAV4QPW6_9ARAC</name>
<reference evidence="1 2" key="1">
    <citation type="submission" date="2021-06" db="EMBL/GenBank/DDBJ databases">
        <title>Caerostris darwini draft genome.</title>
        <authorList>
            <person name="Kono N."/>
            <person name="Arakawa K."/>
        </authorList>
    </citation>
    <scope>NUCLEOTIDE SEQUENCE [LARGE SCALE GENOMIC DNA]</scope>
</reference>
<dbReference type="Proteomes" id="UP001054837">
    <property type="component" value="Unassembled WGS sequence"/>
</dbReference>
<dbReference type="AlphaFoldDB" id="A0AAV4QPW6"/>
<dbReference type="EMBL" id="BPLQ01004710">
    <property type="protein sequence ID" value="GIY10100.1"/>
    <property type="molecule type" value="Genomic_DNA"/>
</dbReference>